<dbReference type="AlphaFoldDB" id="A0A7M7PJ83"/>
<dbReference type="InParanoid" id="A0A7M7PJ83"/>
<keyword evidence="3" id="KW-1185">Reference proteome</keyword>
<name>A0A7M7PJ83_STRPU</name>
<reference evidence="3" key="1">
    <citation type="submission" date="2015-02" db="EMBL/GenBank/DDBJ databases">
        <title>Genome sequencing for Strongylocentrotus purpuratus.</title>
        <authorList>
            <person name="Murali S."/>
            <person name="Liu Y."/>
            <person name="Vee V."/>
            <person name="English A."/>
            <person name="Wang M."/>
            <person name="Skinner E."/>
            <person name="Han Y."/>
            <person name="Muzny D.M."/>
            <person name="Worley K.C."/>
            <person name="Gibbs R.A."/>
        </authorList>
    </citation>
    <scope>NUCLEOTIDE SEQUENCE</scope>
</reference>
<dbReference type="GeneID" id="100892486"/>
<dbReference type="KEGG" id="spu:100892486"/>
<accession>A0A7M7PJ83</accession>
<dbReference type="SUPFAM" id="SSF52266">
    <property type="entry name" value="SGNH hydrolase"/>
    <property type="match status" value="1"/>
</dbReference>
<proteinExistence type="predicted"/>
<dbReference type="RefSeq" id="XP_030851572.1">
    <property type="nucleotide sequence ID" value="XM_030995712.1"/>
</dbReference>
<dbReference type="OrthoDB" id="8952497at2759"/>
<organism evidence="2 3">
    <name type="scientific">Strongylocentrotus purpuratus</name>
    <name type="common">Purple sea urchin</name>
    <dbReference type="NCBI Taxonomy" id="7668"/>
    <lineage>
        <taxon>Eukaryota</taxon>
        <taxon>Metazoa</taxon>
        <taxon>Echinodermata</taxon>
        <taxon>Eleutherozoa</taxon>
        <taxon>Echinozoa</taxon>
        <taxon>Echinoidea</taxon>
        <taxon>Euechinoidea</taxon>
        <taxon>Echinacea</taxon>
        <taxon>Camarodonta</taxon>
        <taxon>Echinidea</taxon>
        <taxon>Strongylocentrotidae</taxon>
        <taxon>Strongylocentrotus</taxon>
    </lineage>
</organism>
<evidence type="ECO:0000313" key="3">
    <source>
        <dbReference type="Proteomes" id="UP000007110"/>
    </source>
</evidence>
<protein>
    <recommendedName>
        <fullName evidence="4">SGNH hydrolase-type esterase domain-containing protein</fullName>
    </recommendedName>
</protein>
<evidence type="ECO:0000313" key="2">
    <source>
        <dbReference type="EnsemblMetazoa" id="XP_030851572"/>
    </source>
</evidence>
<reference evidence="2" key="2">
    <citation type="submission" date="2021-01" db="UniProtKB">
        <authorList>
            <consortium name="EnsemblMetazoa"/>
        </authorList>
    </citation>
    <scope>IDENTIFICATION</scope>
</reference>
<feature type="region of interest" description="Disordered" evidence="1">
    <location>
        <begin position="1"/>
        <end position="22"/>
    </location>
</feature>
<dbReference type="OMA" id="MATRWAP"/>
<evidence type="ECO:0008006" key="4">
    <source>
        <dbReference type="Google" id="ProtNLM"/>
    </source>
</evidence>
<sequence length="160" mass="17643">MATRWAPRSRGGKRNSSSAFGEWDYAGRGTGKRCKAEFWSKGVSGKQNKTFVDGSTRDRSVAYIFADSQLRPVVQGDVELPQGPIQMIINSTPGGTCHHVEKELLDFSWRRKPDIVVVAAGTNNIGFGLESLDVACKQIRSLLRSALCMTPQVYNSPLCY</sequence>
<evidence type="ECO:0000256" key="1">
    <source>
        <dbReference type="SAM" id="MobiDB-lite"/>
    </source>
</evidence>
<dbReference type="Proteomes" id="UP000007110">
    <property type="component" value="Unassembled WGS sequence"/>
</dbReference>
<dbReference type="EnsemblMetazoa" id="XM_030995712">
    <property type="protein sequence ID" value="XP_030851572"/>
    <property type="gene ID" value="LOC100892486"/>
</dbReference>